<proteinExistence type="inferred from homology"/>
<gene>
    <name evidence="5" type="ORF">CIB95_04645</name>
</gene>
<reference evidence="5 6" key="2">
    <citation type="submission" date="2017-09" db="EMBL/GenBank/DDBJ databases">
        <title>Bacillus patelloidae sp. nov., isolated from the intestinal tract of a marine limpet.</title>
        <authorList>
            <person name="Liu R."/>
            <person name="Dong C."/>
            <person name="Shao Z."/>
        </authorList>
    </citation>
    <scope>NUCLEOTIDE SEQUENCE [LARGE SCALE GENOMIC DNA]</scope>
    <source>
        <strain evidence="5 6">SA5d-4</strain>
    </source>
</reference>
<protein>
    <recommendedName>
        <fullName evidence="4">Bacterial type II secretion system protein E domain-containing protein</fullName>
    </recommendedName>
</protein>
<feature type="domain" description="Bacterial type II secretion system protein E" evidence="4">
    <location>
        <begin position="204"/>
        <end position="218"/>
    </location>
</feature>
<dbReference type="InterPro" id="IPR047667">
    <property type="entry name" value="ATPase_ComGA"/>
</dbReference>
<dbReference type="SMART" id="SM00382">
    <property type="entry name" value="AAA"/>
    <property type="match status" value="1"/>
</dbReference>
<name>A0A263BVB5_9BACI</name>
<dbReference type="Proteomes" id="UP000217083">
    <property type="component" value="Unassembled WGS sequence"/>
</dbReference>
<evidence type="ECO:0000256" key="2">
    <source>
        <dbReference type="ARBA" id="ARBA00022741"/>
    </source>
</evidence>
<reference evidence="6" key="1">
    <citation type="submission" date="2017-08" db="EMBL/GenBank/DDBJ databases">
        <authorList>
            <person name="Huang Z."/>
        </authorList>
    </citation>
    <scope>NUCLEOTIDE SEQUENCE [LARGE SCALE GENOMIC DNA]</scope>
    <source>
        <strain evidence="6">SA5d-4</strain>
    </source>
</reference>
<dbReference type="GO" id="GO:0016887">
    <property type="term" value="F:ATP hydrolysis activity"/>
    <property type="evidence" value="ECO:0007669"/>
    <property type="project" value="TreeGrafter"/>
</dbReference>
<dbReference type="InterPro" id="IPR027417">
    <property type="entry name" value="P-loop_NTPase"/>
</dbReference>
<dbReference type="GO" id="GO:0005524">
    <property type="term" value="F:ATP binding"/>
    <property type="evidence" value="ECO:0007669"/>
    <property type="project" value="UniProtKB-KW"/>
</dbReference>
<dbReference type="Gene3D" id="3.30.450.90">
    <property type="match status" value="1"/>
</dbReference>
<dbReference type="NCBIfam" id="NF041000">
    <property type="entry name" value="ATPase_ComGA"/>
    <property type="match status" value="1"/>
</dbReference>
<dbReference type="PANTHER" id="PTHR30258">
    <property type="entry name" value="TYPE II SECRETION SYSTEM PROTEIN GSPE-RELATED"/>
    <property type="match status" value="1"/>
</dbReference>
<keyword evidence="2" id="KW-0547">Nucleotide-binding</keyword>
<dbReference type="Gene3D" id="3.40.50.300">
    <property type="entry name" value="P-loop containing nucleotide triphosphate hydrolases"/>
    <property type="match status" value="1"/>
</dbReference>
<dbReference type="RefSeq" id="WP_094922564.1">
    <property type="nucleotide sequence ID" value="NZ_NPIA01000002.1"/>
</dbReference>
<dbReference type="EMBL" id="NPIA01000002">
    <property type="protein sequence ID" value="OZM57664.1"/>
    <property type="molecule type" value="Genomic_DNA"/>
</dbReference>
<dbReference type="PANTHER" id="PTHR30258:SF2">
    <property type="entry name" value="COMG OPERON PROTEIN 1"/>
    <property type="match status" value="1"/>
</dbReference>
<dbReference type="PROSITE" id="PS00662">
    <property type="entry name" value="T2SP_E"/>
    <property type="match status" value="1"/>
</dbReference>
<dbReference type="GO" id="GO:0005886">
    <property type="term" value="C:plasma membrane"/>
    <property type="evidence" value="ECO:0007669"/>
    <property type="project" value="TreeGrafter"/>
</dbReference>
<dbReference type="CDD" id="cd01129">
    <property type="entry name" value="PulE-GspE-like"/>
    <property type="match status" value="1"/>
</dbReference>
<evidence type="ECO:0000256" key="3">
    <source>
        <dbReference type="ARBA" id="ARBA00022840"/>
    </source>
</evidence>
<comment type="similarity">
    <text evidence="1">Belongs to the GSP E family.</text>
</comment>
<evidence type="ECO:0000313" key="6">
    <source>
        <dbReference type="Proteomes" id="UP000217083"/>
    </source>
</evidence>
<comment type="caution">
    <text evidence="5">The sequence shown here is derived from an EMBL/GenBank/DDBJ whole genome shotgun (WGS) entry which is preliminary data.</text>
</comment>
<evidence type="ECO:0000256" key="1">
    <source>
        <dbReference type="ARBA" id="ARBA00006611"/>
    </source>
</evidence>
<evidence type="ECO:0000313" key="5">
    <source>
        <dbReference type="EMBL" id="OZM57664.1"/>
    </source>
</evidence>
<dbReference type="AlphaFoldDB" id="A0A263BVB5"/>
<accession>A0A263BVB5</accession>
<dbReference type="SUPFAM" id="SSF52540">
    <property type="entry name" value="P-loop containing nucleoside triphosphate hydrolases"/>
    <property type="match status" value="1"/>
</dbReference>
<keyword evidence="3" id="KW-0067">ATP-binding</keyword>
<dbReference type="InterPro" id="IPR003593">
    <property type="entry name" value="AAA+_ATPase"/>
</dbReference>
<dbReference type="Pfam" id="PF00437">
    <property type="entry name" value="T2SSE"/>
    <property type="match status" value="1"/>
</dbReference>
<sequence length="349" mass="39587">MSYVEESVELLVNKAIYLSASDLHIIPKRDHYAIKFRVDGDLFMDNPLPKKKAEKMIAHLKFLARMDIGEKRLPQAGSMQIKLNSGAYFLRLSTLPTRGEESLVIRFHPKIIPREIRELVLFENSYLRLTKLINNPHGLIILCGPTGSGKTTLLYSMLQDLYEMEQKHIVTIEDPVETESDCFTQVEINEKAGITYESIIKALLRHNPDIIMVGEIRDAKTAKAAIRASMSGQLVFTTMHANDTASCIKRFAEFGISNFDLQQSLIGIIAQRLVKLHCPFCEENCHPLCKVHRKLRRSGIVEILAGEALTNNLMKTNKSKYKKLKHELCKGIALGYIPEENYYQIIGEG</sequence>
<organism evidence="5 6">
    <name type="scientific">Lottiidibacillus patelloidae</name>
    <dbReference type="NCBI Taxonomy" id="2670334"/>
    <lineage>
        <taxon>Bacteria</taxon>
        <taxon>Bacillati</taxon>
        <taxon>Bacillota</taxon>
        <taxon>Bacilli</taxon>
        <taxon>Bacillales</taxon>
        <taxon>Bacillaceae</taxon>
        <taxon>Lottiidibacillus</taxon>
    </lineage>
</organism>
<evidence type="ECO:0000259" key="4">
    <source>
        <dbReference type="PROSITE" id="PS00662"/>
    </source>
</evidence>
<keyword evidence="6" id="KW-1185">Reference proteome</keyword>
<dbReference type="InterPro" id="IPR001482">
    <property type="entry name" value="T2SS/T4SS_dom"/>
</dbReference>